<feature type="signal peptide" evidence="1">
    <location>
        <begin position="1"/>
        <end position="21"/>
    </location>
</feature>
<dbReference type="AlphaFoldDB" id="A0A917J623"/>
<name>A0A917J623_9BACT</name>
<evidence type="ECO:0000313" key="3">
    <source>
        <dbReference type="Proteomes" id="UP000627292"/>
    </source>
</evidence>
<gene>
    <name evidence="2" type="ORF">GCM10011379_57330</name>
</gene>
<keyword evidence="3" id="KW-1185">Reference proteome</keyword>
<dbReference type="RefSeq" id="WP_188959192.1">
    <property type="nucleotide sequence ID" value="NZ_BMIB01000008.1"/>
</dbReference>
<reference evidence="2" key="2">
    <citation type="submission" date="2020-09" db="EMBL/GenBank/DDBJ databases">
        <authorList>
            <person name="Sun Q."/>
            <person name="Zhou Y."/>
        </authorList>
    </citation>
    <scope>NUCLEOTIDE SEQUENCE</scope>
    <source>
        <strain evidence="2">CGMCC 1.15290</strain>
    </source>
</reference>
<proteinExistence type="predicted"/>
<evidence type="ECO:0000256" key="1">
    <source>
        <dbReference type="SAM" id="SignalP"/>
    </source>
</evidence>
<dbReference type="Proteomes" id="UP000627292">
    <property type="component" value="Unassembled WGS sequence"/>
</dbReference>
<sequence>MLKKTYALLIWMMTLAAAAHAQDTLPNFTLRDLGQNRVSISWVNPFEACIQLNVQRSFDSGRNFRTIFSTPSPELPQNGIVDAKAPAPKMYYRIFYVLQGGAYFFSPAKRIGEGFANTNLLDSSANNLVTIKKNDTVLTRIPFYQYKRFRDSIIYKTKDSLFAIGEDEIIIKPFIPQPPAWRPSIYLFTNREGYVIMHLPDAPQKHYKVVIFDTDGKVLHTINKVKEPQLTLDKSDFIHAGWFSFDLFEDGKLKEHNKFYIPKEF</sequence>
<feature type="chain" id="PRO_5036965102" evidence="1">
    <location>
        <begin position="22"/>
        <end position="265"/>
    </location>
</feature>
<organism evidence="2 3">
    <name type="scientific">Filimonas zeae</name>
    <dbReference type="NCBI Taxonomy" id="1737353"/>
    <lineage>
        <taxon>Bacteria</taxon>
        <taxon>Pseudomonadati</taxon>
        <taxon>Bacteroidota</taxon>
        <taxon>Chitinophagia</taxon>
        <taxon>Chitinophagales</taxon>
        <taxon>Chitinophagaceae</taxon>
        <taxon>Filimonas</taxon>
    </lineage>
</organism>
<accession>A0A917J623</accession>
<protein>
    <submittedName>
        <fullName evidence="2">Uncharacterized protein</fullName>
    </submittedName>
</protein>
<comment type="caution">
    <text evidence="2">The sequence shown here is derived from an EMBL/GenBank/DDBJ whole genome shotgun (WGS) entry which is preliminary data.</text>
</comment>
<evidence type="ECO:0000313" key="2">
    <source>
        <dbReference type="EMBL" id="GGH82841.1"/>
    </source>
</evidence>
<reference evidence="2" key="1">
    <citation type="journal article" date="2014" name="Int. J. Syst. Evol. Microbiol.">
        <title>Complete genome sequence of Corynebacterium casei LMG S-19264T (=DSM 44701T), isolated from a smear-ripened cheese.</title>
        <authorList>
            <consortium name="US DOE Joint Genome Institute (JGI-PGF)"/>
            <person name="Walter F."/>
            <person name="Albersmeier A."/>
            <person name="Kalinowski J."/>
            <person name="Ruckert C."/>
        </authorList>
    </citation>
    <scope>NUCLEOTIDE SEQUENCE</scope>
    <source>
        <strain evidence="2">CGMCC 1.15290</strain>
    </source>
</reference>
<dbReference type="EMBL" id="BMIB01000008">
    <property type="protein sequence ID" value="GGH82841.1"/>
    <property type="molecule type" value="Genomic_DNA"/>
</dbReference>
<keyword evidence="1" id="KW-0732">Signal</keyword>